<dbReference type="SUPFAM" id="SSF49265">
    <property type="entry name" value="Fibronectin type III"/>
    <property type="match status" value="1"/>
</dbReference>
<accession>A0A0F9GN55</accession>
<evidence type="ECO:0008006" key="3">
    <source>
        <dbReference type="Google" id="ProtNLM"/>
    </source>
</evidence>
<dbReference type="InterPro" id="IPR036116">
    <property type="entry name" value="FN3_sf"/>
</dbReference>
<feature type="compositionally biased region" description="Basic and acidic residues" evidence="1">
    <location>
        <begin position="59"/>
        <end position="72"/>
    </location>
</feature>
<reference evidence="2" key="1">
    <citation type="journal article" date="2015" name="Nature">
        <title>Complex archaea that bridge the gap between prokaryotes and eukaryotes.</title>
        <authorList>
            <person name="Spang A."/>
            <person name="Saw J.H."/>
            <person name="Jorgensen S.L."/>
            <person name="Zaremba-Niedzwiedzka K."/>
            <person name="Martijn J."/>
            <person name="Lind A.E."/>
            <person name="van Eijk R."/>
            <person name="Schleper C."/>
            <person name="Guy L."/>
            <person name="Ettema T.J."/>
        </authorList>
    </citation>
    <scope>NUCLEOTIDE SEQUENCE</scope>
</reference>
<evidence type="ECO:0000256" key="1">
    <source>
        <dbReference type="SAM" id="MobiDB-lite"/>
    </source>
</evidence>
<feature type="region of interest" description="Disordered" evidence="1">
    <location>
        <begin position="59"/>
        <end position="97"/>
    </location>
</feature>
<gene>
    <name evidence="2" type="ORF">LCGC14_2163570</name>
</gene>
<dbReference type="AlphaFoldDB" id="A0A0F9GN55"/>
<sequence length="173" mass="18543">DALDTEPGPSGVSRQIDFRISTPSSGNIPELVIEFDSTDTPTVTTQECTDTIAEKTTGRGTLLDKGDSEVTQHGHVWNTSPSPKTTDSKTENGAAPNLGQFESLATGLTPGTTYYFAAYATNTEGTGYGSDVTIGSGTTIGNREIWLEKHDLHYFDEYGNERVLTGRLIGGFE</sequence>
<organism evidence="2">
    <name type="scientific">marine sediment metagenome</name>
    <dbReference type="NCBI Taxonomy" id="412755"/>
    <lineage>
        <taxon>unclassified sequences</taxon>
        <taxon>metagenomes</taxon>
        <taxon>ecological metagenomes</taxon>
    </lineage>
</organism>
<protein>
    <recommendedName>
        <fullName evidence="3">Fibronectin type-III domain-containing protein</fullName>
    </recommendedName>
</protein>
<dbReference type="EMBL" id="LAZR01027799">
    <property type="protein sequence ID" value="KKL64577.1"/>
    <property type="molecule type" value="Genomic_DNA"/>
</dbReference>
<feature type="non-terminal residue" evidence="2">
    <location>
        <position position="1"/>
    </location>
</feature>
<feature type="region of interest" description="Disordered" evidence="1">
    <location>
        <begin position="1"/>
        <end position="25"/>
    </location>
</feature>
<name>A0A0F9GN55_9ZZZZ</name>
<comment type="caution">
    <text evidence="2">The sequence shown here is derived from an EMBL/GenBank/DDBJ whole genome shotgun (WGS) entry which is preliminary data.</text>
</comment>
<proteinExistence type="predicted"/>
<evidence type="ECO:0000313" key="2">
    <source>
        <dbReference type="EMBL" id="KKL64577.1"/>
    </source>
</evidence>